<feature type="compositionally biased region" description="Acidic residues" evidence="1">
    <location>
        <begin position="17"/>
        <end position="26"/>
    </location>
</feature>
<name>A0A2I1HLI4_9GLOM</name>
<reference evidence="2 3" key="1">
    <citation type="submission" date="2015-10" db="EMBL/GenBank/DDBJ databases">
        <title>Genome analyses suggest a sexual origin of heterokaryosis in a supposedly ancient asexual fungus.</title>
        <authorList>
            <person name="Ropars J."/>
            <person name="Sedzielewska K."/>
            <person name="Noel J."/>
            <person name="Charron P."/>
            <person name="Farinelli L."/>
            <person name="Marton T."/>
            <person name="Kruger M."/>
            <person name="Pelin A."/>
            <person name="Brachmann A."/>
            <person name="Corradi N."/>
        </authorList>
    </citation>
    <scope>NUCLEOTIDE SEQUENCE [LARGE SCALE GENOMIC DNA]</scope>
    <source>
        <strain evidence="2 3">A4</strain>
    </source>
</reference>
<dbReference type="AlphaFoldDB" id="A0A2I1HLI4"/>
<dbReference type="VEuPathDB" id="FungiDB:RhiirA1_484184"/>
<evidence type="ECO:0000313" key="2">
    <source>
        <dbReference type="EMBL" id="PKY59737.1"/>
    </source>
</evidence>
<feature type="non-terminal residue" evidence="2">
    <location>
        <position position="1"/>
    </location>
</feature>
<proteinExistence type="predicted"/>
<dbReference type="EMBL" id="LLXI01003734">
    <property type="protein sequence ID" value="PKY59737.1"/>
    <property type="molecule type" value="Genomic_DNA"/>
</dbReference>
<dbReference type="Proteomes" id="UP000234323">
    <property type="component" value="Unassembled WGS sequence"/>
</dbReference>
<organism evidence="2 3">
    <name type="scientific">Rhizophagus irregularis</name>
    <dbReference type="NCBI Taxonomy" id="588596"/>
    <lineage>
        <taxon>Eukaryota</taxon>
        <taxon>Fungi</taxon>
        <taxon>Fungi incertae sedis</taxon>
        <taxon>Mucoromycota</taxon>
        <taxon>Glomeromycotina</taxon>
        <taxon>Glomeromycetes</taxon>
        <taxon>Glomerales</taxon>
        <taxon>Glomeraceae</taxon>
        <taxon>Rhizophagus</taxon>
    </lineage>
</organism>
<dbReference type="VEuPathDB" id="FungiDB:RhiirFUN_022249"/>
<comment type="caution">
    <text evidence="2">The sequence shown here is derived from an EMBL/GenBank/DDBJ whole genome shotgun (WGS) entry which is preliminary data.</text>
</comment>
<dbReference type="VEuPathDB" id="FungiDB:FUN_008341"/>
<accession>A0A2I1HLI4</accession>
<protein>
    <submittedName>
        <fullName evidence="2">Uncharacterized protein</fullName>
    </submittedName>
</protein>
<sequence>TEPVVELAPEEQPIPEPDTEPEVDQDPEPKEGKELWAKYQDASDEYDWDILAFEVEECPIYVEDEYQYYLREVVDRFKDWIEYNGDLSKAPSRKELADIIRAYKEDHDAEIIPTPSGCKTMRLNKGKVQEIPEERPKTDMECQWEAANGIIDDWDEEDTEGAINDLLIARTLPTRPDIKELQYSGARFSRGAIARLGQTLQTRFPDRKFQILLPYENWKPGGWTSGNEPASLFSLLDHYDEAQLPDDADPDYFERFIIYVIKNIL</sequence>
<gene>
    <name evidence="2" type="ORF">RhiirA4_430635</name>
</gene>
<keyword evidence="3" id="KW-1185">Reference proteome</keyword>
<feature type="region of interest" description="Disordered" evidence="1">
    <location>
        <begin position="1"/>
        <end position="32"/>
    </location>
</feature>
<evidence type="ECO:0000313" key="3">
    <source>
        <dbReference type="Proteomes" id="UP000234323"/>
    </source>
</evidence>
<evidence type="ECO:0000256" key="1">
    <source>
        <dbReference type="SAM" id="MobiDB-lite"/>
    </source>
</evidence>